<dbReference type="EMBL" id="FJUY01000002">
    <property type="protein sequence ID" value="CZT16206.1"/>
    <property type="molecule type" value="Genomic_DNA"/>
</dbReference>
<evidence type="ECO:0000313" key="2">
    <source>
        <dbReference type="Proteomes" id="UP000225277"/>
    </source>
</evidence>
<accession>A0A2D3UYE9</accession>
<dbReference type="Proteomes" id="UP000225277">
    <property type="component" value="Unassembled WGS sequence"/>
</dbReference>
<reference evidence="1 2" key="1">
    <citation type="submission" date="2016-03" db="EMBL/GenBank/DDBJ databases">
        <authorList>
            <person name="Ploux O."/>
        </authorList>
    </citation>
    <scope>NUCLEOTIDE SEQUENCE [LARGE SCALE GENOMIC DNA]</scope>
    <source>
        <strain evidence="1 2">URUG2</strain>
    </source>
</reference>
<protein>
    <submittedName>
        <fullName evidence="1">Uncharacterized protein</fullName>
    </submittedName>
</protein>
<organism evidence="1 2">
    <name type="scientific">Ramularia collo-cygni</name>
    <dbReference type="NCBI Taxonomy" id="112498"/>
    <lineage>
        <taxon>Eukaryota</taxon>
        <taxon>Fungi</taxon>
        <taxon>Dikarya</taxon>
        <taxon>Ascomycota</taxon>
        <taxon>Pezizomycotina</taxon>
        <taxon>Dothideomycetes</taxon>
        <taxon>Dothideomycetidae</taxon>
        <taxon>Mycosphaerellales</taxon>
        <taxon>Mycosphaerellaceae</taxon>
        <taxon>Ramularia</taxon>
    </lineage>
</organism>
<sequence>MSRATRRFNLPGAFLPEKHVGYLHDWGDWDQLLNSDEWINAMLKSSPLLPKLESLVSHPLDLPSEDMLLSSSGYEIDPRLRRSVPDWRLIGHVSGDDLLNTIPPSRSWKTWQRYHRPVGSPLWSLLCLQGSDCTPRWRTVPLAGYWSKAFTL</sequence>
<dbReference type="RefSeq" id="XP_023623099.1">
    <property type="nucleotide sequence ID" value="XM_023767331.1"/>
</dbReference>
<dbReference type="AlphaFoldDB" id="A0A2D3UYE9"/>
<evidence type="ECO:0000313" key="1">
    <source>
        <dbReference type="EMBL" id="CZT16206.1"/>
    </source>
</evidence>
<dbReference type="GeneID" id="35597271"/>
<keyword evidence="2" id="KW-1185">Reference proteome</keyword>
<gene>
    <name evidence="1" type="ORF">RCC_02048</name>
</gene>
<name>A0A2D3UYE9_9PEZI</name>
<proteinExistence type="predicted"/>